<sequence length="289" mass="30521">MIDPERLERTLGELIRRSGWPGAAGPLPVAAPPEEERLWQEAMAGPDLRRQWSPWLLGTSALAVAAAVLVMFASTRLLRERPPSQTSPGNSDPVAITAAKPREAPAPPRPAAQPQTASPPPSPRPTVSIPATPLPAKPRRLAAPPPLPPTLLADAPPTPQPGSPPVLTRSGEPGRSAPASAQANASELYASSLCFALSNLIDFPEQDTGLSIFEVALTVEGGRASLKEPPQTITSGGEALDAAARTALEARPLPGWPHPESLSARYLLVFDVEQQKVTCKQTRPYPDPP</sequence>
<reference evidence="3 4" key="1">
    <citation type="journal article" date="2021" name="Genome Biol. Evol.">
        <title>Complete Genome Sequencing of a Novel Gloeobacter Species from a Waterfall Cave in Mexico.</title>
        <authorList>
            <person name="Saw J.H."/>
            <person name="Cardona T."/>
            <person name="Montejano G."/>
        </authorList>
    </citation>
    <scope>NUCLEOTIDE SEQUENCE [LARGE SCALE GENOMIC DNA]</scope>
    <source>
        <strain evidence="3">MG652769</strain>
    </source>
</reference>
<organism evidence="3 4">
    <name type="scientific">Gloeobacter morelensis MG652769</name>
    <dbReference type="NCBI Taxonomy" id="2781736"/>
    <lineage>
        <taxon>Bacteria</taxon>
        <taxon>Bacillati</taxon>
        <taxon>Cyanobacteriota</taxon>
        <taxon>Cyanophyceae</taxon>
        <taxon>Gloeobacterales</taxon>
        <taxon>Gloeobacteraceae</taxon>
        <taxon>Gloeobacter</taxon>
        <taxon>Gloeobacter morelensis</taxon>
    </lineage>
</organism>
<dbReference type="RefSeq" id="WP_230839903.1">
    <property type="nucleotide sequence ID" value="NZ_CP063845.1"/>
</dbReference>
<feature type="region of interest" description="Disordered" evidence="1">
    <location>
        <begin position="101"/>
        <end position="182"/>
    </location>
</feature>
<keyword evidence="2" id="KW-0472">Membrane</keyword>
<evidence type="ECO:0008006" key="5">
    <source>
        <dbReference type="Google" id="ProtNLM"/>
    </source>
</evidence>
<feature type="transmembrane region" description="Helical" evidence="2">
    <location>
        <begin position="52"/>
        <end position="73"/>
    </location>
</feature>
<protein>
    <recommendedName>
        <fullName evidence="5">TonB C-terminal domain-containing protein</fullName>
    </recommendedName>
</protein>
<evidence type="ECO:0000256" key="2">
    <source>
        <dbReference type="SAM" id="Phobius"/>
    </source>
</evidence>
<keyword evidence="2" id="KW-0812">Transmembrane</keyword>
<evidence type="ECO:0000313" key="3">
    <source>
        <dbReference type="EMBL" id="UFP92905.1"/>
    </source>
</evidence>
<dbReference type="EMBL" id="CP063845">
    <property type="protein sequence ID" value="UFP92905.1"/>
    <property type="molecule type" value="Genomic_DNA"/>
</dbReference>
<proteinExistence type="predicted"/>
<name>A0ABY3PGW7_9CYAN</name>
<gene>
    <name evidence="3" type="ORF">ISF26_13850</name>
</gene>
<feature type="compositionally biased region" description="Pro residues" evidence="1">
    <location>
        <begin position="104"/>
        <end position="124"/>
    </location>
</feature>
<evidence type="ECO:0000256" key="1">
    <source>
        <dbReference type="SAM" id="MobiDB-lite"/>
    </source>
</evidence>
<keyword evidence="4" id="KW-1185">Reference proteome</keyword>
<dbReference type="Proteomes" id="UP001054846">
    <property type="component" value="Chromosome"/>
</dbReference>
<evidence type="ECO:0000313" key="4">
    <source>
        <dbReference type="Proteomes" id="UP001054846"/>
    </source>
</evidence>
<keyword evidence="2" id="KW-1133">Transmembrane helix</keyword>
<accession>A0ABY3PGW7</accession>